<evidence type="ECO:0000259" key="4">
    <source>
        <dbReference type="Pfam" id="PF01420"/>
    </source>
</evidence>
<dbReference type="AlphaFoldDB" id="X1J5W4"/>
<feature type="non-terminal residue" evidence="5">
    <location>
        <position position="1"/>
    </location>
</feature>
<dbReference type="InterPro" id="IPR044946">
    <property type="entry name" value="Restrct_endonuc_typeI_TRD_sf"/>
</dbReference>
<dbReference type="InterPro" id="IPR052021">
    <property type="entry name" value="Type-I_RS_S_subunit"/>
</dbReference>
<comment type="caution">
    <text evidence="5">The sequence shown here is derived from an EMBL/GenBank/DDBJ whole genome shotgun (WGS) entry which is preliminary data.</text>
</comment>
<keyword evidence="3" id="KW-0238">DNA-binding</keyword>
<accession>X1J5W4</accession>
<dbReference type="GO" id="GO:0003677">
    <property type="term" value="F:DNA binding"/>
    <property type="evidence" value="ECO:0007669"/>
    <property type="project" value="UniProtKB-KW"/>
</dbReference>
<keyword evidence="2" id="KW-0680">Restriction system</keyword>
<evidence type="ECO:0000256" key="3">
    <source>
        <dbReference type="ARBA" id="ARBA00023125"/>
    </source>
</evidence>
<dbReference type="PANTHER" id="PTHR30408">
    <property type="entry name" value="TYPE-1 RESTRICTION ENZYME ECOKI SPECIFICITY PROTEIN"/>
    <property type="match status" value="1"/>
</dbReference>
<dbReference type="Gene3D" id="3.90.220.20">
    <property type="entry name" value="DNA methylase specificity domains"/>
    <property type="match status" value="1"/>
</dbReference>
<comment type="similarity">
    <text evidence="1">Belongs to the type-I restriction system S methylase family.</text>
</comment>
<dbReference type="EMBL" id="BARU01037678">
    <property type="protein sequence ID" value="GAH89387.1"/>
    <property type="molecule type" value="Genomic_DNA"/>
</dbReference>
<organism evidence="5">
    <name type="scientific">marine sediment metagenome</name>
    <dbReference type="NCBI Taxonomy" id="412755"/>
    <lineage>
        <taxon>unclassified sequences</taxon>
        <taxon>metagenomes</taxon>
        <taxon>ecological metagenomes</taxon>
    </lineage>
</organism>
<sequence>CLREEDFVISVRGTKGKVAIIPESLDGANMTANLIRVSLNRSKIFPMFFRHVLISEKFQETLNITSSTTTIRRIKAPELKRLKFAIPPLPEQKKITEVLSTVDQAIEKSNEIIEKTRELKKGLMQELLTRGIGHKKFKKTGIGEIPVEWRVAKIEDCCDILDPQRIPSPPFTEQERIAKVLSCVDEKVEKTMKRKENLGLVKKGLMHVLLTGKMRVKVLLSHPLASNLNVYR</sequence>
<reference evidence="5" key="1">
    <citation type="journal article" date="2014" name="Front. Microbiol.">
        <title>High frequency of phylogenetically diverse reductive dehalogenase-homologous genes in deep subseafloor sedimentary metagenomes.</title>
        <authorList>
            <person name="Kawai M."/>
            <person name="Futagami T."/>
            <person name="Toyoda A."/>
            <person name="Takaki Y."/>
            <person name="Nishi S."/>
            <person name="Hori S."/>
            <person name="Arai W."/>
            <person name="Tsubouchi T."/>
            <person name="Morono Y."/>
            <person name="Uchiyama I."/>
            <person name="Ito T."/>
            <person name="Fujiyama A."/>
            <person name="Inagaki F."/>
            <person name="Takami H."/>
        </authorList>
    </citation>
    <scope>NUCLEOTIDE SEQUENCE</scope>
    <source>
        <strain evidence="5">Expedition CK06-06</strain>
    </source>
</reference>
<dbReference type="Pfam" id="PF01420">
    <property type="entry name" value="Methylase_S"/>
    <property type="match status" value="1"/>
</dbReference>
<dbReference type="InterPro" id="IPR000055">
    <property type="entry name" value="Restrct_endonuc_typeI_TRD"/>
</dbReference>
<proteinExistence type="inferred from homology"/>
<evidence type="ECO:0000313" key="5">
    <source>
        <dbReference type="EMBL" id="GAH89387.1"/>
    </source>
</evidence>
<gene>
    <name evidence="5" type="ORF">S03H2_58658</name>
</gene>
<dbReference type="SUPFAM" id="SSF116734">
    <property type="entry name" value="DNA methylase specificity domain"/>
    <property type="match status" value="2"/>
</dbReference>
<protein>
    <recommendedName>
        <fullName evidence="4">Type I restriction modification DNA specificity domain-containing protein</fullName>
    </recommendedName>
</protein>
<evidence type="ECO:0000256" key="2">
    <source>
        <dbReference type="ARBA" id="ARBA00022747"/>
    </source>
</evidence>
<feature type="domain" description="Type I restriction modification DNA specificity" evidence="4">
    <location>
        <begin position="4"/>
        <end position="113"/>
    </location>
</feature>
<dbReference type="Gene3D" id="1.10.287.1120">
    <property type="entry name" value="Bipartite methylase S protein"/>
    <property type="match status" value="2"/>
</dbReference>
<evidence type="ECO:0000256" key="1">
    <source>
        <dbReference type="ARBA" id="ARBA00010923"/>
    </source>
</evidence>
<dbReference type="GO" id="GO:0009307">
    <property type="term" value="P:DNA restriction-modification system"/>
    <property type="evidence" value="ECO:0007669"/>
    <property type="project" value="UniProtKB-KW"/>
</dbReference>
<dbReference type="PANTHER" id="PTHR30408:SF12">
    <property type="entry name" value="TYPE I RESTRICTION ENZYME MJAVIII SPECIFICITY SUBUNIT"/>
    <property type="match status" value="1"/>
</dbReference>
<name>X1J5W4_9ZZZZ</name>